<dbReference type="HOGENOM" id="CLU_049294_1_2_6"/>
<dbReference type="PANTHER" id="PTHR43141:SF2">
    <property type="entry name" value="BLR3729 PROTEIN"/>
    <property type="match status" value="1"/>
</dbReference>
<dbReference type="GO" id="GO:0005886">
    <property type="term" value="C:plasma membrane"/>
    <property type="evidence" value="ECO:0007669"/>
    <property type="project" value="UniProtKB-SubCell"/>
</dbReference>
<feature type="transmembrane region" description="Helical" evidence="7">
    <location>
        <begin position="226"/>
        <end position="244"/>
    </location>
</feature>
<dbReference type="GO" id="GO:0070069">
    <property type="term" value="C:cytochrome complex"/>
    <property type="evidence" value="ECO:0007669"/>
    <property type="project" value="TreeGrafter"/>
</dbReference>
<feature type="transmembrane region" description="Helical" evidence="7">
    <location>
        <begin position="6"/>
        <end position="26"/>
    </location>
</feature>
<feature type="transmembrane region" description="Helical" evidence="7">
    <location>
        <begin position="80"/>
        <end position="98"/>
    </location>
</feature>
<evidence type="ECO:0000313" key="8">
    <source>
        <dbReference type="EMBL" id="CAL17869.1"/>
    </source>
</evidence>
<reference evidence="8 9" key="1">
    <citation type="journal article" date="2006" name="Nat. Biotechnol.">
        <title>Genome sequence of the ubiquitous hydrocarbon-degrading marine bacterium Alcanivorax borkumensis.</title>
        <authorList>
            <person name="Schneiker S."/>
            <person name="Martins dos Santos V.A.P."/>
            <person name="Bartels D."/>
            <person name="Bekel T."/>
            <person name="Brecht M."/>
            <person name="Buhrmester J."/>
            <person name="Chernikova T.N."/>
            <person name="Denaro R."/>
            <person name="Ferrer M."/>
            <person name="Gertler C."/>
            <person name="Goesmann A."/>
            <person name="Golyshina O.V."/>
            <person name="Kaminski F."/>
            <person name="Khachane A.N."/>
            <person name="Lang S."/>
            <person name="Linke B."/>
            <person name="McHardy A.C."/>
            <person name="Meyer F."/>
            <person name="Nechitaylo T."/>
            <person name="Puehler A."/>
            <person name="Regenhardt D."/>
            <person name="Rupp O."/>
            <person name="Sabirova J.S."/>
            <person name="Selbitschka W."/>
            <person name="Yakimov M.M."/>
            <person name="Timmis K.N."/>
            <person name="Vorhoelter F.-J."/>
            <person name="Weidner S."/>
            <person name="Kaiser O."/>
            <person name="Golyshin P.N."/>
        </authorList>
    </citation>
    <scope>NUCLEOTIDE SEQUENCE [LARGE SCALE GENOMIC DNA]</scope>
    <source>
        <strain evidence="9">ATCC 700651 / DSM 11573 / NCIMB 13689 / SK2</strain>
    </source>
</reference>
<feature type="transmembrane region" description="Helical" evidence="7">
    <location>
        <begin position="119"/>
        <end position="144"/>
    </location>
</feature>
<evidence type="ECO:0000256" key="6">
    <source>
        <dbReference type="ARBA" id="ARBA00023136"/>
    </source>
</evidence>
<keyword evidence="3" id="KW-1003">Cell membrane</keyword>
<dbReference type="GO" id="GO:0019646">
    <property type="term" value="P:aerobic electron transport chain"/>
    <property type="evidence" value="ECO:0007669"/>
    <property type="project" value="TreeGrafter"/>
</dbReference>
<evidence type="ECO:0000256" key="1">
    <source>
        <dbReference type="ARBA" id="ARBA00004651"/>
    </source>
</evidence>
<dbReference type="InterPro" id="IPR003317">
    <property type="entry name" value="Cyt-d_oxidase_su2"/>
</dbReference>
<evidence type="ECO:0000256" key="2">
    <source>
        <dbReference type="ARBA" id="ARBA00007543"/>
    </source>
</evidence>
<keyword evidence="5 7" id="KW-1133">Transmembrane helix</keyword>
<sequence length="333" mass="36282">MMDIGYWLPLFFAGAMGLALLIYVVLDGYDLGIGLLLPFADEEEKDVMVAAIGPFWDANETWIVLGVGILLIAFPQAHGLVLTSLYLPVTLMLMGLILRGVSFDFRVKAGDKHKGKWNSLFAVGSLVASVSQGWMLGAFVTGLTGDATNIMFAILIALALPALYIMLGASWLLIKTEGALFNKAVRWGRRAVLPMGGFLLLISVATPLVSEAIADKWFTLPNAIGLMPIPIATALAYAGLIWVFNSRKILDNGYGWLAFLSLIVMCVLASLGLAYSLFPDIVLGRLSIWESASATESLLFTFWGTVITLPMILGYTFFIYRVFRGKATDLSYE</sequence>
<keyword evidence="4 7" id="KW-0812">Transmembrane</keyword>
<dbReference type="eggNOG" id="COG1294">
    <property type="taxonomic scope" value="Bacteria"/>
</dbReference>
<accession>Q0VLS9</accession>
<comment type="similarity">
    <text evidence="2">Belongs to the cytochrome ubiquinol oxidase subunit 2 family.</text>
</comment>
<evidence type="ECO:0000256" key="5">
    <source>
        <dbReference type="ARBA" id="ARBA00022989"/>
    </source>
</evidence>
<dbReference type="KEGG" id="abo:ABO_2421"/>
<feature type="transmembrane region" description="Helical" evidence="7">
    <location>
        <begin position="298"/>
        <end position="320"/>
    </location>
</feature>
<feature type="transmembrane region" description="Helical" evidence="7">
    <location>
        <begin position="256"/>
        <end position="278"/>
    </location>
</feature>
<dbReference type="EMBL" id="AM286690">
    <property type="protein sequence ID" value="CAL17869.1"/>
    <property type="molecule type" value="Genomic_DNA"/>
</dbReference>
<organism evidence="8 9">
    <name type="scientific">Alcanivorax borkumensis (strain ATCC 700651 / DSM 11573 / NCIMB 13689 / SK2)</name>
    <dbReference type="NCBI Taxonomy" id="393595"/>
    <lineage>
        <taxon>Bacteria</taxon>
        <taxon>Pseudomonadati</taxon>
        <taxon>Pseudomonadota</taxon>
        <taxon>Gammaproteobacteria</taxon>
        <taxon>Oceanospirillales</taxon>
        <taxon>Alcanivoracaceae</taxon>
        <taxon>Alcanivorax</taxon>
    </lineage>
</organism>
<evidence type="ECO:0000256" key="4">
    <source>
        <dbReference type="ARBA" id="ARBA00022692"/>
    </source>
</evidence>
<name>Q0VLS9_ALCBS</name>
<gene>
    <name evidence="8" type="primary">cioB</name>
    <name evidence="8" type="ordered locus">ABO_2421</name>
</gene>
<feature type="transmembrane region" description="Helical" evidence="7">
    <location>
        <begin position="150"/>
        <end position="174"/>
    </location>
</feature>
<dbReference type="STRING" id="393595.ABO_2421"/>
<evidence type="ECO:0000313" key="9">
    <source>
        <dbReference type="Proteomes" id="UP000008871"/>
    </source>
</evidence>
<dbReference type="PANTHER" id="PTHR43141">
    <property type="entry name" value="CYTOCHROME BD2 SUBUNIT II"/>
    <property type="match status" value="1"/>
</dbReference>
<evidence type="ECO:0000256" key="7">
    <source>
        <dbReference type="SAM" id="Phobius"/>
    </source>
</evidence>
<feature type="transmembrane region" description="Helical" evidence="7">
    <location>
        <begin position="195"/>
        <end position="214"/>
    </location>
</feature>
<protein>
    <submittedName>
        <fullName evidence="8">Cytochrome bd-I oxidase, subunit II</fullName>
    </submittedName>
</protein>
<keyword evidence="9" id="KW-1185">Reference proteome</keyword>
<dbReference type="Proteomes" id="UP000008871">
    <property type="component" value="Chromosome"/>
</dbReference>
<keyword evidence="6 7" id="KW-0472">Membrane</keyword>
<dbReference type="GO" id="GO:0016682">
    <property type="term" value="F:oxidoreductase activity, acting on diphenols and related substances as donors, oxygen as acceptor"/>
    <property type="evidence" value="ECO:0007669"/>
    <property type="project" value="TreeGrafter"/>
</dbReference>
<dbReference type="Pfam" id="PF02322">
    <property type="entry name" value="Cyt_bd_oxida_II"/>
    <property type="match status" value="1"/>
</dbReference>
<dbReference type="GO" id="GO:0009055">
    <property type="term" value="F:electron transfer activity"/>
    <property type="evidence" value="ECO:0007669"/>
    <property type="project" value="TreeGrafter"/>
</dbReference>
<comment type="subcellular location">
    <subcellularLocation>
        <location evidence="1">Cell membrane</location>
        <topology evidence="1">Multi-pass membrane protein</topology>
    </subcellularLocation>
</comment>
<proteinExistence type="inferred from homology"/>
<dbReference type="AlphaFoldDB" id="Q0VLS9"/>
<evidence type="ECO:0000256" key="3">
    <source>
        <dbReference type="ARBA" id="ARBA00022475"/>
    </source>
</evidence>